<gene>
    <name evidence="2" type="ORF">Azoinq_09255</name>
</gene>
<proteinExistence type="predicted"/>
<dbReference type="AlphaFoldDB" id="A0A975SLI5"/>
<dbReference type="InterPro" id="IPR011852">
    <property type="entry name" value="TRAP_TAXI"/>
</dbReference>
<organism evidence="2 3">
    <name type="scientific">Azospira inquinata</name>
    <dbReference type="NCBI Taxonomy" id="2785627"/>
    <lineage>
        <taxon>Bacteria</taxon>
        <taxon>Pseudomonadati</taxon>
        <taxon>Pseudomonadota</taxon>
        <taxon>Betaproteobacteria</taxon>
        <taxon>Rhodocyclales</taxon>
        <taxon>Rhodocyclaceae</taxon>
        <taxon>Azospira</taxon>
    </lineage>
</organism>
<accession>A0A975SLI5</accession>
<keyword evidence="1" id="KW-0472">Membrane</keyword>
<dbReference type="Pfam" id="PF16868">
    <property type="entry name" value="NMT1_3"/>
    <property type="match status" value="1"/>
</dbReference>
<dbReference type="KEGG" id="aiq:Azoinq_09255"/>
<dbReference type="EMBL" id="CP064782">
    <property type="protein sequence ID" value="QWT48059.1"/>
    <property type="molecule type" value="Genomic_DNA"/>
</dbReference>
<keyword evidence="1" id="KW-0812">Transmembrane</keyword>
<dbReference type="Proteomes" id="UP000683428">
    <property type="component" value="Chromosome"/>
</dbReference>
<dbReference type="PANTHER" id="PTHR42941">
    <property type="entry name" value="SLL1037 PROTEIN"/>
    <property type="match status" value="1"/>
</dbReference>
<dbReference type="RefSeq" id="WP_216129764.1">
    <property type="nucleotide sequence ID" value="NZ_CP064782.1"/>
</dbReference>
<feature type="transmembrane region" description="Helical" evidence="1">
    <location>
        <begin position="327"/>
        <end position="353"/>
    </location>
</feature>
<evidence type="ECO:0000313" key="3">
    <source>
        <dbReference type="Proteomes" id="UP000683428"/>
    </source>
</evidence>
<keyword evidence="3" id="KW-1185">Reference proteome</keyword>
<protein>
    <submittedName>
        <fullName evidence="2">ABC transporter substrate-binding protein</fullName>
    </submittedName>
</protein>
<evidence type="ECO:0000256" key="1">
    <source>
        <dbReference type="SAM" id="Phobius"/>
    </source>
</evidence>
<keyword evidence="1" id="KW-1133">Transmembrane helix</keyword>
<sequence>MVEQVRARLISLRDLLATAWPIVLVVTLGFLVALHFVKPAPPSRVVMAAGPEDGAYYAFAKQYAKILAKQGITLDIRTTAGSEENLQHLLNDDDPTEVALIQGGVTPPAGVEDTPLETLGSVYYEPLWVFYRGRRPLTQLHELAGKRIAVGGEGSGVRPLATTLLKANEVPLDRHISALGGLKAAEELQQGRIDAAFIIAATEAPVVQVLLRSPGIRLMHFSQAEAYSRQFPYLSRITLPEGGVDLARNFPKRDTEMLAATANLVIHEDLHPAVQTLLLEAAKQVHGGPGFFRKPGEFPAYRDRSYPLADMAKRYYQSGPSLLQRYLPFWAAVLVERLIILLVPLFALLLPLMKLAPSLYSWRVRSKIFRCYGDLKFLENELKEHYDPGSKLEYLDRLDRIEEEANRRNIPLAYSDLLYTLREHIELVRHTLDRLDHPRTEALAASAQPTEKGTSHP</sequence>
<name>A0A975SLI5_9RHOO</name>
<feature type="transmembrane region" description="Helical" evidence="1">
    <location>
        <begin position="15"/>
        <end position="37"/>
    </location>
</feature>
<reference evidence="2" key="1">
    <citation type="submission" date="2020-11" db="EMBL/GenBank/DDBJ databases">
        <title>Azospira inquinata sp. nov.</title>
        <authorList>
            <person name="Moe W.M."/>
            <person name="Mikes M.C."/>
        </authorList>
    </citation>
    <scope>NUCLEOTIDE SEQUENCE</scope>
    <source>
        <strain evidence="2">Azo-3</strain>
    </source>
</reference>
<evidence type="ECO:0000313" key="2">
    <source>
        <dbReference type="EMBL" id="QWT48059.1"/>
    </source>
</evidence>
<dbReference type="PANTHER" id="PTHR42941:SF1">
    <property type="entry name" value="SLL1037 PROTEIN"/>
    <property type="match status" value="1"/>
</dbReference>